<keyword evidence="2" id="KW-1185">Reference proteome</keyword>
<name>A0AAC9PQF5_9PSEU</name>
<accession>A0AAC9PQF5</accession>
<dbReference type="AlphaFoldDB" id="A0AAC9PQF5"/>
<reference evidence="2" key="1">
    <citation type="submission" date="2016-06" db="EMBL/GenBank/DDBJ databases">
        <title>Complete genome sequence of Actinoalloteichus fjordicus DSM 46855 (=ADI127-17), type strain of the new species Actinoalloteichus fjordicus.</title>
        <authorList>
            <person name="Ruckert C."/>
            <person name="Nouioui I."/>
            <person name="Willmese J."/>
            <person name="van Wezel G."/>
            <person name="Klenk H.-P."/>
            <person name="Kalinowski J."/>
            <person name="Zotchev S.B."/>
        </authorList>
    </citation>
    <scope>NUCLEOTIDE SEQUENCE [LARGE SCALE GENOMIC DNA]</scope>
    <source>
        <strain evidence="2">ADI127-7</strain>
    </source>
</reference>
<protein>
    <submittedName>
        <fullName evidence="1">DUF2580 family protein</fullName>
    </submittedName>
</protein>
<dbReference type="KEGG" id="acad:UA74_03990"/>
<dbReference type="Proteomes" id="UP000185511">
    <property type="component" value="Chromosome"/>
</dbReference>
<dbReference type="EMBL" id="CP016076">
    <property type="protein sequence ID" value="APU12877.1"/>
    <property type="molecule type" value="Genomic_DNA"/>
</dbReference>
<evidence type="ECO:0000313" key="1">
    <source>
        <dbReference type="EMBL" id="APU12877.1"/>
    </source>
</evidence>
<organism evidence="1 2">
    <name type="scientific">Actinoalloteichus fjordicus</name>
    <dbReference type="NCBI Taxonomy" id="1612552"/>
    <lineage>
        <taxon>Bacteria</taxon>
        <taxon>Bacillati</taxon>
        <taxon>Actinomycetota</taxon>
        <taxon>Actinomycetes</taxon>
        <taxon>Pseudonocardiales</taxon>
        <taxon>Pseudonocardiaceae</taxon>
        <taxon>Actinoalloteichus</taxon>
    </lineage>
</organism>
<gene>
    <name evidence="1" type="ORF">UA74_03990</name>
</gene>
<sequence>MSEGFDVDPEALRGTGDGLIALADDIGASVGELSGESAALGGLNQGFEASTTLIDAESQWQAAVETLGARTAAGGGLLKENADEYSRLDEEARISFVLE</sequence>
<proteinExistence type="predicted"/>
<dbReference type="Gene3D" id="1.10.287.1060">
    <property type="entry name" value="ESAT-6-like"/>
    <property type="match status" value="1"/>
</dbReference>
<dbReference type="RefSeq" id="WP_075739019.1">
    <property type="nucleotide sequence ID" value="NZ_CP016076.1"/>
</dbReference>
<evidence type="ECO:0000313" key="2">
    <source>
        <dbReference type="Proteomes" id="UP000185511"/>
    </source>
</evidence>